<dbReference type="PROSITE" id="PS50122">
    <property type="entry name" value="CHEB"/>
    <property type="match status" value="1"/>
</dbReference>
<dbReference type="InterPro" id="IPR029063">
    <property type="entry name" value="SAM-dependent_MTases_sf"/>
</dbReference>
<dbReference type="GO" id="GO:0005737">
    <property type="term" value="C:cytoplasm"/>
    <property type="evidence" value="ECO:0007669"/>
    <property type="project" value="InterPro"/>
</dbReference>
<feature type="region of interest" description="Disordered" evidence="12">
    <location>
        <begin position="490"/>
        <end position="510"/>
    </location>
</feature>
<dbReference type="GO" id="GO:0008983">
    <property type="term" value="F:protein-glutamate O-methyltransferase activity"/>
    <property type="evidence" value="ECO:0007669"/>
    <property type="project" value="UniProtKB-EC"/>
</dbReference>
<keyword evidence="3" id="KW-0597">Phosphoprotein</keyword>
<evidence type="ECO:0000259" key="13">
    <source>
        <dbReference type="PROSITE" id="PS50122"/>
    </source>
</evidence>
<dbReference type="Pfam" id="PF13596">
    <property type="entry name" value="PAS_10"/>
    <property type="match status" value="1"/>
</dbReference>
<feature type="active site" evidence="10">
    <location>
        <position position="50"/>
    </location>
</feature>
<protein>
    <submittedName>
        <fullName evidence="15">PAS domain-containing protein</fullName>
    </submittedName>
</protein>
<evidence type="ECO:0000313" key="15">
    <source>
        <dbReference type="EMBL" id="MXO63873.1"/>
    </source>
</evidence>
<keyword evidence="11" id="KW-0175">Coiled coil</keyword>
<evidence type="ECO:0000256" key="5">
    <source>
        <dbReference type="ARBA" id="ARBA00022679"/>
    </source>
</evidence>
<dbReference type="GO" id="GO:0000156">
    <property type="term" value="F:phosphorelay response regulator activity"/>
    <property type="evidence" value="ECO:0007669"/>
    <property type="project" value="InterPro"/>
</dbReference>
<reference evidence="15 16" key="1">
    <citation type="submission" date="2019-12" db="EMBL/GenBank/DDBJ databases">
        <title>Genomic-based taxomic classification of the family Erythrobacteraceae.</title>
        <authorList>
            <person name="Xu L."/>
        </authorList>
    </citation>
    <scope>NUCLEOTIDE SEQUENCE [LARGE SCALE GENOMIC DNA]</scope>
    <source>
        <strain evidence="15 16">MCCC 1A09965</strain>
    </source>
</reference>
<evidence type="ECO:0000256" key="10">
    <source>
        <dbReference type="PROSITE-ProRule" id="PRU00050"/>
    </source>
</evidence>
<dbReference type="Pfam" id="PF01339">
    <property type="entry name" value="CheB_methylest"/>
    <property type="match status" value="1"/>
</dbReference>
<dbReference type="InterPro" id="IPR022641">
    <property type="entry name" value="CheR_N"/>
</dbReference>
<evidence type="ECO:0000256" key="1">
    <source>
        <dbReference type="ARBA" id="ARBA00000085"/>
    </source>
</evidence>
<dbReference type="PANTHER" id="PTHR24422:SF27">
    <property type="entry name" value="PROTEIN-GLUTAMATE O-METHYLTRANSFERASE"/>
    <property type="match status" value="1"/>
</dbReference>
<evidence type="ECO:0000256" key="9">
    <source>
        <dbReference type="ARBA" id="ARBA00022840"/>
    </source>
</evidence>
<feature type="active site" evidence="10">
    <location>
        <position position="142"/>
    </location>
</feature>
<keyword evidence="16" id="KW-1185">Reference proteome</keyword>
<dbReference type="InterPro" id="IPR013655">
    <property type="entry name" value="PAS_fold_3"/>
</dbReference>
<feature type="domain" description="CheR-type methyltransferase" evidence="14">
    <location>
        <begin position="205"/>
        <end position="477"/>
    </location>
</feature>
<dbReference type="Gene3D" id="3.30.565.10">
    <property type="entry name" value="Histidine kinase-like ATPase, C-terminal domain"/>
    <property type="match status" value="1"/>
</dbReference>
<dbReference type="Gene3D" id="3.40.50.180">
    <property type="entry name" value="Methylesterase CheB, C-terminal domain"/>
    <property type="match status" value="1"/>
</dbReference>
<dbReference type="SMART" id="SM00138">
    <property type="entry name" value="MeTrc"/>
    <property type="match status" value="1"/>
</dbReference>
<dbReference type="InterPro" id="IPR050903">
    <property type="entry name" value="Bact_Chemotaxis_MeTrfase"/>
</dbReference>
<dbReference type="PANTHER" id="PTHR24422">
    <property type="entry name" value="CHEMOTAXIS PROTEIN METHYLTRANSFERASE"/>
    <property type="match status" value="1"/>
</dbReference>
<evidence type="ECO:0000256" key="4">
    <source>
        <dbReference type="ARBA" id="ARBA00022603"/>
    </source>
</evidence>
<gene>
    <name evidence="15" type="ORF">GRI48_12735</name>
</gene>
<evidence type="ECO:0000256" key="12">
    <source>
        <dbReference type="SAM" id="MobiDB-lite"/>
    </source>
</evidence>
<dbReference type="SUPFAM" id="SSF53335">
    <property type="entry name" value="S-adenosyl-L-methionine-dependent methyltransferases"/>
    <property type="match status" value="1"/>
</dbReference>
<comment type="caution">
    <text evidence="15">The sequence shown here is derived from an EMBL/GenBank/DDBJ whole genome shotgun (WGS) entry which is preliminary data.</text>
</comment>
<dbReference type="EMBL" id="WTYN01000004">
    <property type="protein sequence ID" value="MXO63873.1"/>
    <property type="molecule type" value="Genomic_DNA"/>
</dbReference>
<dbReference type="PRINTS" id="PR00996">
    <property type="entry name" value="CHERMTFRASE"/>
</dbReference>
<dbReference type="InterPro" id="IPR000673">
    <property type="entry name" value="Sig_transdc_resp-reg_Me-estase"/>
</dbReference>
<comment type="catalytic activity">
    <reaction evidence="1">
        <text>ATP + protein L-histidine = ADP + protein N-phospho-L-histidine.</text>
        <dbReference type="EC" id="2.7.13.3"/>
    </reaction>
</comment>
<keyword evidence="4" id="KW-0489">Methyltransferase</keyword>
<keyword evidence="6" id="KW-0949">S-adenosyl-L-methionine</keyword>
<dbReference type="AlphaFoldDB" id="A0A844YJB2"/>
<keyword evidence="10" id="KW-0378">Hydrolase</keyword>
<dbReference type="OrthoDB" id="9816309at2"/>
<accession>A0A844YJB2</accession>
<dbReference type="InterPro" id="IPR035965">
    <property type="entry name" value="PAS-like_dom_sf"/>
</dbReference>
<dbReference type="InterPro" id="IPR000780">
    <property type="entry name" value="CheR_MeTrfase"/>
</dbReference>
<dbReference type="Proteomes" id="UP000445582">
    <property type="component" value="Unassembled WGS sequence"/>
</dbReference>
<dbReference type="InterPro" id="IPR036804">
    <property type="entry name" value="CheR_N_sf"/>
</dbReference>
<dbReference type="Pfam" id="PF08447">
    <property type="entry name" value="PAS_3"/>
    <property type="match status" value="1"/>
</dbReference>
<dbReference type="InterPro" id="IPR011102">
    <property type="entry name" value="Sig_transdc_His_kinase_HWE"/>
</dbReference>
<evidence type="ECO:0000259" key="14">
    <source>
        <dbReference type="PROSITE" id="PS50123"/>
    </source>
</evidence>
<comment type="catalytic activity">
    <reaction evidence="2">
        <text>L-glutamyl-[protein] + S-adenosyl-L-methionine = [protein]-L-glutamate 5-O-methyl ester + S-adenosyl-L-homocysteine</text>
        <dbReference type="Rhea" id="RHEA:24452"/>
        <dbReference type="Rhea" id="RHEA-COMP:10208"/>
        <dbReference type="Rhea" id="RHEA-COMP:10311"/>
        <dbReference type="ChEBI" id="CHEBI:29973"/>
        <dbReference type="ChEBI" id="CHEBI:57856"/>
        <dbReference type="ChEBI" id="CHEBI:59789"/>
        <dbReference type="ChEBI" id="CHEBI:82795"/>
        <dbReference type="EC" id="2.1.1.80"/>
    </reaction>
</comment>
<keyword evidence="10" id="KW-0145">Chemotaxis</keyword>
<dbReference type="SUPFAM" id="SSF55785">
    <property type="entry name" value="PYP-like sensor domain (PAS domain)"/>
    <property type="match status" value="2"/>
</dbReference>
<dbReference type="Pfam" id="PF07536">
    <property type="entry name" value="HWE_HK"/>
    <property type="match status" value="1"/>
</dbReference>
<dbReference type="Pfam" id="PF03705">
    <property type="entry name" value="CheR_N"/>
    <property type="match status" value="1"/>
</dbReference>
<dbReference type="InterPro" id="IPR036890">
    <property type="entry name" value="HATPase_C_sf"/>
</dbReference>
<name>A0A844YJB2_9SPHN</name>
<dbReference type="GO" id="GO:0006935">
    <property type="term" value="P:chemotaxis"/>
    <property type="evidence" value="ECO:0007669"/>
    <property type="project" value="UniProtKB-UniRule"/>
</dbReference>
<dbReference type="SMART" id="SM00911">
    <property type="entry name" value="HWE_HK"/>
    <property type="match status" value="1"/>
</dbReference>
<dbReference type="Pfam" id="PF01739">
    <property type="entry name" value="CheR"/>
    <property type="match status" value="1"/>
</dbReference>
<dbReference type="CDD" id="cd16434">
    <property type="entry name" value="CheB-CheR_fusion"/>
    <property type="match status" value="1"/>
</dbReference>
<dbReference type="SUPFAM" id="SSF47757">
    <property type="entry name" value="Chemotaxis receptor methyltransferase CheR, N-terminal domain"/>
    <property type="match status" value="1"/>
</dbReference>
<evidence type="ECO:0000256" key="3">
    <source>
        <dbReference type="ARBA" id="ARBA00022553"/>
    </source>
</evidence>
<organism evidence="15 16">
    <name type="scientific">Qipengyuania oceanensis</name>
    <dbReference type="NCBI Taxonomy" id="1463597"/>
    <lineage>
        <taxon>Bacteria</taxon>
        <taxon>Pseudomonadati</taxon>
        <taxon>Pseudomonadota</taxon>
        <taxon>Alphaproteobacteria</taxon>
        <taxon>Sphingomonadales</taxon>
        <taxon>Erythrobacteraceae</taxon>
        <taxon>Qipengyuania</taxon>
    </lineage>
</organism>
<feature type="active site" evidence="10">
    <location>
        <position position="23"/>
    </location>
</feature>
<dbReference type="Gene3D" id="1.10.155.10">
    <property type="entry name" value="Chemotaxis receptor methyltransferase CheR, N-terminal domain"/>
    <property type="match status" value="1"/>
</dbReference>
<feature type="domain" description="CheB-type methylesterase" evidence="13">
    <location>
        <begin position="11"/>
        <end position="200"/>
    </location>
</feature>
<evidence type="ECO:0000256" key="2">
    <source>
        <dbReference type="ARBA" id="ARBA00001541"/>
    </source>
</evidence>
<keyword evidence="9" id="KW-0067">ATP-binding</keyword>
<dbReference type="GO" id="GO:0005524">
    <property type="term" value="F:ATP binding"/>
    <property type="evidence" value="ECO:0007669"/>
    <property type="project" value="UniProtKB-KW"/>
</dbReference>
<evidence type="ECO:0000313" key="16">
    <source>
        <dbReference type="Proteomes" id="UP000445582"/>
    </source>
</evidence>
<evidence type="ECO:0000256" key="8">
    <source>
        <dbReference type="ARBA" id="ARBA00022777"/>
    </source>
</evidence>
<evidence type="ECO:0000256" key="11">
    <source>
        <dbReference type="SAM" id="Coils"/>
    </source>
</evidence>
<keyword evidence="8" id="KW-0418">Kinase</keyword>
<keyword evidence="7" id="KW-0547">Nucleotide-binding</keyword>
<dbReference type="GO" id="GO:0008984">
    <property type="term" value="F:protein-glutamate methylesterase activity"/>
    <property type="evidence" value="ECO:0007669"/>
    <property type="project" value="InterPro"/>
</dbReference>
<keyword evidence="5" id="KW-0808">Transferase</keyword>
<dbReference type="RefSeq" id="WP_160676952.1">
    <property type="nucleotide sequence ID" value="NZ_WTYN01000004.1"/>
</dbReference>
<dbReference type="InterPro" id="IPR035909">
    <property type="entry name" value="CheB_C"/>
</dbReference>
<feature type="coiled-coil region" evidence="11">
    <location>
        <begin position="642"/>
        <end position="715"/>
    </location>
</feature>
<evidence type="ECO:0000256" key="6">
    <source>
        <dbReference type="ARBA" id="ARBA00022691"/>
    </source>
</evidence>
<dbReference type="SUPFAM" id="SSF52738">
    <property type="entry name" value="Methylesterase CheB, C-terminal domain"/>
    <property type="match status" value="1"/>
</dbReference>
<dbReference type="Gene3D" id="3.30.450.20">
    <property type="entry name" value="PAS domain"/>
    <property type="match status" value="2"/>
</dbReference>
<proteinExistence type="predicted"/>
<dbReference type="GO" id="GO:0032259">
    <property type="term" value="P:methylation"/>
    <property type="evidence" value="ECO:0007669"/>
    <property type="project" value="UniProtKB-KW"/>
</dbReference>
<dbReference type="InterPro" id="IPR022642">
    <property type="entry name" value="CheR_C"/>
</dbReference>
<evidence type="ECO:0000256" key="7">
    <source>
        <dbReference type="ARBA" id="ARBA00022741"/>
    </source>
</evidence>
<dbReference type="Gene3D" id="3.40.50.150">
    <property type="entry name" value="Vaccinia Virus protein VP39"/>
    <property type="match status" value="1"/>
</dbReference>
<dbReference type="PROSITE" id="PS50123">
    <property type="entry name" value="CHER"/>
    <property type="match status" value="1"/>
</dbReference>
<dbReference type="GO" id="GO:0004673">
    <property type="term" value="F:protein histidine kinase activity"/>
    <property type="evidence" value="ECO:0007669"/>
    <property type="project" value="UniProtKB-EC"/>
</dbReference>
<sequence>MNVQPELTPDDRTGFPIIGVGASAGGLEALREMFGGFKGQSGMAFVVVQHLDPTHESLMAQLIERFTSMHVKQAEGGETLEPDHVYVIPPGHGLALNGGILSLTEFTDPRGMRRPIDDFFESLAEDRGERAACVILSGTGADGSRGLRAIKEHGGLCVVQEPDTAAYDGMPTSAIGTGLVDIVAEPGKVLDTLASFFDRGTITEDQVEEAGAVADHVDDLCEVLREAVGHDFSRYKRSTLNRRIARRMQVLGIEDGAAYLARLRSDADECDALFRDLLINVTKFFRDPEEFQTLNSLVIDRLVANARNREEIRVWVPGCSSGEEAYSLAMMFAAANERHGKHAYVQIFATDIDDAMLDIARSATYPASALTDIPAMYRDEYIIAGSDKFAIAPRVRDMVRFSVHNLVRDPPYSKIDLVSCRNLLIYFDESLQETAVPLFHFALKQDGALFLGSSEAIGRFEDLFEPIDRSARVFRRRSVKGNYSLVLPNETGATARRRRSPRETSPPVRAGSAEITALRMVADKYAPVSLLIDRDGCLLDRWGPAARFLDFPERLERTVHVPSLARPGLRELIGPLIRQVGESGRRAGANDVEIRTQFGAVPARVVCEKVDESSFLFVIRETGELKVADDDFDEIDPEDGQRQFLEEELQLTRHRLRSTVEELETSNEELKSSNEEMMSMNEELQSTNEELTTVNDELKNKVDQLTVANADLRNFFDSTQLAVLVVDAEMNLRSYTDAALDLFPIGANFIGRPLADLPSKLDAHRYVDDARAAAIDGEQTETSIHSAVLGAEFILRVLPYRLLDGKIDGATLVFTDVTEALSLERNLREERERLRLALEVAEIGIWEYEPATDRIILDETERRLLALSPDDPGDSMERILARLTTEDRDRINRALRMAIEGGQEFDETFRLPLGDGEYRWLHGLGKKIDIAGKRKFIGTTFDITSDRILLDQRELMIREMNHRVKNLFSVIAAMITIAAREKDDVESFAESLRERIHALGRSHSLTNEAGVSGEGRVQLDHLVDTVIKPSLAGQSIDTDGEPLTIENYQITSLALILHEWATNASKYGALATKDGSIRVEWAETDGNVELTWTEQGSAVGNNEEPATPGFGTRLVETAARQLQGSATGGPTEDGYRRTLTFPMATTTG</sequence>